<comment type="similarity">
    <text evidence="1">Belongs to the IPP transferase family.</text>
</comment>
<evidence type="ECO:0000256" key="5">
    <source>
        <dbReference type="ARBA" id="ARBA00022840"/>
    </source>
</evidence>
<gene>
    <name evidence="6" type="ORF">F8388_015131</name>
    <name evidence="7" type="ORF">G4B88_010839</name>
</gene>
<organism evidence="7 9">
    <name type="scientific">Cannabis sativa</name>
    <name type="common">Hemp</name>
    <name type="synonym">Marijuana</name>
    <dbReference type="NCBI Taxonomy" id="3483"/>
    <lineage>
        <taxon>Eukaryota</taxon>
        <taxon>Viridiplantae</taxon>
        <taxon>Streptophyta</taxon>
        <taxon>Embryophyta</taxon>
        <taxon>Tracheophyta</taxon>
        <taxon>Spermatophyta</taxon>
        <taxon>Magnoliopsida</taxon>
        <taxon>eudicotyledons</taxon>
        <taxon>Gunneridae</taxon>
        <taxon>Pentapetalae</taxon>
        <taxon>rosids</taxon>
        <taxon>fabids</taxon>
        <taxon>Rosales</taxon>
        <taxon>Cannabaceae</taxon>
        <taxon>Cannabis</taxon>
    </lineage>
</organism>
<dbReference type="Pfam" id="PF01715">
    <property type="entry name" value="IPPT"/>
    <property type="match status" value="2"/>
</dbReference>
<evidence type="ECO:0000256" key="4">
    <source>
        <dbReference type="ARBA" id="ARBA00022741"/>
    </source>
</evidence>
<keyword evidence="4" id="KW-0547">Nucleotide-binding</keyword>
<comment type="caution">
    <text evidence="7">The sequence shown here is derived from an EMBL/GenBank/DDBJ whole genome shotgun (WGS) entry which is preliminary data.</text>
</comment>
<dbReference type="Gene3D" id="3.40.50.300">
    <property type="entry name" value="P-loop containing nucleotide triphosphate hydrolases"/>
    <property type="match status" value="1"/>
</dbReference>
<keyword evidence="2" id="KW-0808">Transferase</keyword>
<dbReference type="GO" id="GO:0005524">
    <property type="term" value="F:ATP binding"/>
    <property type="evidence" value="ECO:0007669"/>
    <property type="project" value="UniProtKB-KW"/>
</dbReference>
<dbReference type="Proteomes" id="UP000583929">
    <property type="component" value="Unassembled WGS sequence"/>
</dbReference>
<dbReference type="SUPFAM" id="SSF52540">
    <property type="entry name" value="P-loop containing nucleoside triphosphate hydrolases"/>
    <property type="match status" value="1"/>
</dbReference>
<sequence>MKFEPSSSHCYNYSFPPLPLPLPLTQQTQTLLSFAGKKQHPTMDYSTMSAALRRHHRLRKDKLVVIMGATGTGKSRLSIDLSEHFAVEVINSDKMQVYKGLDITTNKISVSDRCGVPHHLLGDVDQAHRDLTPSEFRSLAGNAVSEITARRKLPVLVGGSNSFIHALVVERFDSSDSDVFDERSNSPISTELRYDCCFLWVDVSVKILTDYLSKRVDDMLKLGMFDELAEFYNSDDSDHGNDSATRTGLRKAIGVPEFDKYFGKFKPGEENNNNNNNNNDQVRRGAFEDAVRAIKENTCSLAKSQISKIVRLKGSGWDIRRLDATEAFTAVMTSEPGEKFTENWERQVLEPSVEIVSRFLKE</sequence>
<evidence type="ECO:0000313" key="7">
    <source>
        <dbReference type="EMBL" id="KAF4395375.1"/>
    </source>
</evidence>
<accession>A0A7J6HK01</accession>
<dbReference type="InterPro" id="IPR039657">
    <property type="entry name" value="Dimethylallyltransferase"/>
</dbReference>
<protein>
    <recommendedName>
        <fullName evidence="10">Adenylate isopentenyltransferase</fullName>
    </recommendedName>
</protein>
<dbReference type="GO" id="GO:0009824">
    <property type="term" value="F:AMP dimethylallyltransferase activity"/>
    <property type="evidence" value="ECO:0007669"/>
    <property type="project" value="TreeGrafter"/>
</dbReference>
<dbReference type="GO" id="GO:0009691">
    <property type="term" value="P:cytokinin biosynthetic process"/>
    <property type="evidence" value="ECO:0007669"/>
    <property type="project" value="UniProtKB-KW"/>
</dbReference>
<reference evidence="8 9" key="1">
    <citation type="journal article" date="2020" name="bioRxiv">
        <title>Sequence and annotation of 42 cannabis genomes reveals extensive copy number variation in cannabinoid synthesis and pathogen resistance genes.</title>
        <authorList>
            <person name="Mckernan K.J."/>
            <person name="Helbert Y."/>
            <person name="Kane L.T."/>
            <person name="Ebling H."/>
            <person name="Zhang L."/>
            <person name="Liu B."/>
            <person name="Eaton Z."/>
            <person name="Mclaughlin S."/>
            <person name="Kingan S."/>
            <person name="Baybayan P."/>
            <person name="Concepcion G."/>
            <person name="Jordan M."/>
            <person name="Riva A."/>
            <person name="Barbazuk W."/>
            <person name="Harkins T."/>
        </authorList>
    </citation>
    <scope>NUCLEOTIDE SEQUENCE [LARGE SCALE GENOMIC DNA]</scope>
    <source>
        <strain evidence="8 9">cv. Jamaican Lion 4</strain>
        <strain evidence="7">Father</strain>
        <strain evidence="6">Mother</strain>
        <tissue evidence="7">Leaf</tissue>
    </source>
</reference>
<evidence type="ECO:0000256" key="1">
    <source>
        <dbReference type="ARBA" id="ARBA00005842"/>
    </source>
</evidence>
<dbReference type="PANTHER" id="PTHR11088:SF86">
    <property type="entry name" value="ADENYLATE ISOPENTENYLTRANSFERASE 4-RELATED"/>
    <property type="match status" value="1"/>
</dbReference>
<evidence type="ECO:0000313" key="9">
    <source>
        <dbReference type="Proteomes" id="UP000583929"/>
    </source>
</evidence>
<evidence type="ECO:0000256" key="2">
    <source>
        <dbReference type="ARBA" id="ARBA00022679"/>
    </source>
</evidence>
<dbReference type="GO" id="GO:0005739">
    <property type="term" value="C:mitochondrion"/>
    <property type="evidence" value="ECO:0007669"/>
    <property type="project" value="TreeGrafter"/>
</dbReference>
<keyword evidence="3" id="KW-0203">Cytokinin biosynthesis</keyword>
<dbReference type="PANTHER" id="PTHR11088">
    <property type="entry name" value="TRNA DIMETHYLALLYLTRANSFERASE"/>
    <property type="match status" value="1"/>
</dbReference>
<keyword evidence="9" id="KW-1185">Reference proteome</keyword>
<dbReference type="InterPro" id="IPR027417">
    <property type="entry name" value="P-loop_NTPase"/>
</dbReference>
<evidence type="ECO:0000313" key="8">
    <source>
        <dbReference type="Proteomes" id="UP000525078"/>
    </source>
</evidence>
<dbReference type="Proteomes" id="UP000525078">
    <property type="component" value="Unassembled WGS sequence"/>
</dbReference>
<evidence type="ECO:0008006" key="10">
    <source>
        <dbReference type="Google" id="ProtNLM"/>
    </source>
</evidence>
<name>A0A7J6HK01_CANSA</name>
<dbReference type="EMBL" id="JAATIQ010000040">
    <property type="protein sequence ID" value="KAF4395375.1"/>
    <property type="molecule type" value="Genomic_DNA"/>
</dbReference>
<evidence type="ECO:0000313" key="6">
    <source>
        <dbReference type="EMBL" id="KAF4360808.1"/>
    </source>
</evidence>
<evidence type="ECO:0000256" key="3">
    <source>
        <dbReference type="ARBA" id="ARBA00022712"/>
    </source>
</evidence>
<dbReference type="Gene3D" id="1.10.287.890">
    <property type="entry name" value="Crystal structure of tRNA isopentenylpyrophosphate transferase (bh2366) domain"/>
    <property type="match status" value="1"/>
</dbReference>
<dbReference type="AlphaFoldDB" id="A0A7J6HK01"/>
<dbReference type="GO" id="GO:0052381">
    <property type="term" value="F:tRNA dimethylallyltransferase activity"/>
    <property type="evidence" value="ECO:0007669"/>
    <property type="project" value="TreeGrafter"/>
</dbReference>
<keyword evidence="5" id="KW-0067">ATP-binding</keyword>
<proteinExistence type="inferred from homology"/>
<dbReference type="GO" id="GO:0006400">
    <property type="term" value="P:tRNA modification"/>
    <property type="evidence" value="ECO:0007669"/>
    <property type="project" value="TreeGrafter"/>
</dbReference>
<dbReference type="EMBL" id="JAATIP010000198">
    <property type="protein sequence ID" value="KAF4360808.1"/>
    <property type="molecule type" value="Genomic_DNA"/>
</dbReference>